<evidence type="ECO:0000313" key="4">
    <source>
        <dbReference type="EMBL" id="EMR12045.1"/>
    </source>
</evidence>
<evidence type="ECO:0000256" key="2">
    <source>
        <dbReference type="SAM" id="MobiDB-lite"/>
    </source>
</evidence>
<evidence type="ECO:0000256" key="1">
    <source>
        <dbReference type="ARBA" id="ARBA00023172"/>
    </source>
</evidence>
<feature type="region of interest" description="Disordered" evidence="2">
    <location>
        <begin position="518"/>
        <end position="540"/>
    </location>
</feature>
<dbReference type="InterPro" id="IPR013762">
    <property type="entry name" value="Integrase-like_cat_sf"/>
</dbReference>
<dbReference type="SUPFAM" id="SSF56349">
    <property type="entry name" value="DNA breaking-rejoining enzymes"/>
    <property type="match status" value="1"/>
</dbReference>
<name>M7PDR6_9GAMM</name>
<feature type="domain" description="DUF6538" evidence="3">
    <location>
        <begin position="4"/>
        <end position="58"/>
    </location>
</feature>
<dbReference type="STRING" id="1286106.MPL1_12271"/>
<evidence type="ECO:0000313" key="5">
    <source>
        <dbReference type="Proteomes" id="UP000012019"/>
    </source>
</evidence>
<protein>
    <submittedName>
        <fullName evidence="4">Integrase family protein</fullName>
    </submittedName>
</protein>
<feature type="region of interest" description="Disordered" evidence="2">
    <location>
        <begin position="123"/>
        <end position="143"/>
    </location>
</feature>
<dbReference type="eggNOG" id="COG0582">
    <property type="taxonomic scope" value="Bacteria"/>
</dbReference>
<dbReference type="Pfam" id="PF20172">
    <property type="entry name" value="DUF6538"/>
    <property type="match status" value="1"/>
</dbReference>
<dbReference type="RefSeq" id="WP_009727401.1">
    <property type="nucleotide sequence ID" value="NZ_APHR01000075.1"/>
</dbReference>
<comment type="caution">
    <text evidence="4">The sequence shown here is derived from an EMBL/GenBank/DDBJ whole genome shotgun (WGS) entry which is preliminary data.</text>
</comment>
<dbReference type="InterPro" id="IPR011010">
    <property type="entry name" value="DNA_brk_join_enz"/>
</dbReference>
<reference evidence="4 5" key="1">
    <citation type="journal article" date="2013" name="Genome Announc.">
        <title>Draft Genome Sequence of Methylophaga lonarensis MPLT, a Haloalkaliphilic (Non-Methane-Utilizing) Methylotroph.</title>
        <authorList>
            <person name="Shetty S.A."/>
            <person name="Marathe N.P."/>
            <person name="Munot H."/>
            <person name="Antony C.P."/>
            <person name="Dhotre D.P."/>
            <person name="Murrell J.C."/>
            <person name="Shouche Y.S."/>
        </authorList>
    </citation>
    <scope>NUCLEOTIDE SEQUENCE [LARGE SCALE GENOMIC DNA]</scope>
    <source>
        <strain evidence="4 5">MPL</strain>
    </source>
</reference>
<proteinExistence type="predicted"/>
<keyword evidence="5" id="KW-1185">Reference proteome</keyword>
<dbReference type="EMBL" id="APHR01000075">
    <property type="protein sequence ID" value="EMR12045.1"/>
    <property type="molecule type" value="Genomic_DNA"/>
</dbReference>
<sequence>MPTKRKGIFYFRRAIPKSLQAKLNRQEIKFSLNTRDKLQALHLEWLCAIKVNEIIEKAKAGMEFPKGPLFNFEKITKTVADKDGNQVTETSKRIDPDTIQAFKDAGIPPEVLLAMAERFLQEESPTQQIASRQHAEPHNNLQNDTSLGEYVARYTREYAVIHKQSLGPRLQTHLRRLTDIIDPNLPIADFSVVHAGQVRDKIIALPARNRQYASLTVSQTIEAAHKDNPDYLRLTAKTANYHLETYRALFNKAVADKVYPERANPFQEIRVAAKGVEARAEAKRKALNKHQPFSGKDLTAMFSTSIHMAYGSNYFHEQFKYWIPLIGLFTGSRMSQIASLYCEDIRMQNDIWVIDFNENSPDKIAKTSASLRVVPMHPLLVKLGLPAFASRVARSGQKRLFPELNNFHRNTYAKRFEDWFNRTLLIETAVRENTLSKDKTFHSFRATLLDLLKQAGLEESVRNQIIGWTKNEDKGNNIARNHYDSLNLKVMLDALSKIELPTSLEHLPPFPGDIKLKFTRPTGNQHTRKSTADPLDHKSR</sequence>
<evidence type="ECO:0000259" key="3">
    <source>
        <dbReference type="Pfam" id="PF20172"/>
    </source>
</evidence>
<dbReference type="Gene3D" id="1.10.443.10">
    <property type="entry name" value="Intergrase catalytic core"/>
    <property type="match status" value="1"/>
</dbReference>
<accession>M7PDR6</accession>
<organism evidence="4 5">
    <name type="scientific">Methylophaga lonarensis MPL</name>
    <dbReference type="NCBI Taxonomy" id="1286106"/>
    <lineage>
        <taxon>Bacteria</taxon>
        <taxon>Pseudomonadati</taxon>
        <taxon>Pseudomonadota</taxon>
        <taxon>Gammaproteobacteria</taxon>
        <taxon>Thiotrichales</taxon>
        <taxon>Piscirickettsiaceae</taxon>
        <taxon>Methylophaga</taxon>
    </lineage>
</organism>
<feature type="compositionally biased region" description="Basic and acidic residues" evidence="2">
    <location>
        <begin position="530"/>
        <end position="540"/>
    </location>
</feature>
<dbReference type="AlphaFoldDB" id="M7PDR6"/>
<gene>
    <name evidence="4" type="ORF">MPL1_12271</name>
</gene>
<dbReference type="OrthoDB" id="9784724at2"/>
<dbReference type="GO" id="GO:0006310">
    <property type="term" value="P:DNA recombination"/>
    <property type="evidence" value="ECO:0007669"/>
    <property type="project" value="UniProtKB-KW"/>
</dbReference>
<dbReference type="CDD" id="cd01184">
    <property type="entry name" value="INT_C_like_1"/>
    <property type="match status" value="1"/>
</dbReference>
<dbReference type="PATRIC" id="fig|1286106.3.peg.2455"/>
<dbReference type="GO" id="GO:0003677">
    <property type="term" value="F:DNA binding"/>
    <property type="evidence" value="ECO:0007669"/>
    <property type="project" value="InterPro"/>
</dbReference>
<dbReference type="Proteomes" id="UP000012019">
    <property type="component" value="Unassembled WGS sequence"/>
</dbReference>
<keyword evidence="1" id="KW-0233">DNA recombination</keyword>
<dbReference type="InterPro" id="IPR046668">
    <property type="entry name" value="DUF6538"/>
</dbReference>
<dbReference type="GO" id="GO:0015074">
    <property type="term" value="P:DNA integration"/>
    <property type="evidence" value="ECO:0007669"/>
    <property type="project" value="InterPro"/>
</dbReference>